<sequence>MSTYLMPDCSAPNTSAVNYDEVVSGFTAPSPMREEHDRLTVLCRLIVIDRIDALNECLLRLQGSNSSNQKTDLLDSCSKESTLTLADIQVEQHLLTSYLQRLGGTDFNSATSSWSHLMPNRTQASSSPSGLITPSSARIGASVVTSITSVAAKPADVPETLHTLLPKSLDQLNDKDSMFTNLTV</sequence>
<evidence type="ECO:0000313" key="2">
    <source>
        <dbReference type="Proteomes" id="UP000784294"/>
    </source>
</evidence>
<evidence type="ECO:0000313" key="1">
    <source>
        <dbReference type="EMBL" id="VEL33232.1"/>
    </source>
</evidence>
<gene>
    <name evidence="1" type="ORF">PXEA_LOCUS26672</name>
</gene>
<dbReference type="Proteomes" id="UP000784294">
    <property type="component" value="Unassembled WGS sequence"/>
</dbReference>
<dbReference type="EMBL" id="CAAALY010245390">
    <property type="protein sequence ID" value="VEL33232.1"/>
    <property type="molecule type" value="Genomic_DNA"/>
</dbReference>
<protein>
    <submittedName>
        <fullName evidence="1">Uncharacterized protein</fullName>
    </submittedName>
</protein>
<keyword evidence="2" id="KW-1185">Reference proteome</keyword>
<dbReference type="OrthoDB" id="197676at2759"/>
<reference evidence="1" key="1">
    <citation type="submission" date="2018-11" db="EMBL/GenBank/DDBJ databases">
        <authorList>
            <consortium name="Pathogen Informatics"/>
        </authorList>
    </citation>
    <scope>NUCLEOTIDE SEQUENCE</scope>
</reference>
<proteinExistence type="predicted"/>
<dbReference type="AlphaFoldDB" id="A0A3S5ACA6"/>
<comment type="caution">
    <text evidence="1">The sequence shown here is derived from an EMBL/GenBank/DDBJ whole genome shotgun (WGS) entry which is preliminary data.</text>
</comment>
<organism evidence="1 2">
    <name type="scientific">Protopolystoma xenopodis</name>
    <dbReference type="NCBI Taxonomy" id="117903"/>
    <lineage>
        <taxon>Eukaryota</taxon>
        <taxon>Metazoa</taxon>
        <taxon>Spiralia</taxon>
        <taxon>Lophotrochozoa</taxon>
        <taxon>Platyhelminthes</taxon>
        <taxon>Monogenea</taxon>
        <taxon>Polyopisthocotylea</taxon>
        <taxon>Polystomatidea</taxon>
        <taxon>Polystomatidae</taxon>
        <taxon>Protopolystoma</taxon>
    </lineage>
</organism>
<name>A0A3S5ACA6_9PLAT</name>
<accession>A0A3S5ACA6</accession>